<reference evidence="1 2" key="1">
    <citation type="submission" date="2020-04" db="EMBL/GenBank/DDBJ databases">
        <authorList>
            <consortium name="Genoscope - CEA"/>
            <person name="William W."/>
        </authorList>
    </citation>
    <scope>NUCLEOTIDE SEQUENCE [LARGE SCALE GENOMIC DNA]</scope>
    <source>
        <strain evidence="1 2">SG7</strain>
    </source>
</reference>
<keyword evidence="2" id="KW-1185">Reference proteome</keyword>
<gene>
    <name evidence="1" type="ORF">MLAUSG7_0653</name>
</gene>
<dbReference type="AlphaFoldDB" id="A0A8D6SVY7"/>
<dbReference type="InterPro" id="IPR012056">
    <property type="entry name" value="NiFe_EhaM"/>
</dbReference>
<sequence length="137" mass="16143">MEETLNIDKKYVENSLKQKINVLKDNRFLMDEVFIPISKALKIDVDEVIEIFLKKLDFTSCYELHAYAEQARMGCLGRKVDIDLGLCWLCDFFGLIKKEEADLIRKKVVELHVLHKKPYEEALEEGRKLIIKLLREE</sequence>
<dbReference type="SUPFAM" id="SSF101332">
    <property type="entry name" value="Hypothetical protein MTH393"/>
    <property type="match status" value="1"/>
</dbReference>
<dbReference type="Pfam" id="PF09218">
    <property type="entry name" value="EhaM"/>
    <property type="match status" value="1"/>
</dbReference>
<dbReference type="RefSeq" id="WP_214400509.1">
    <property type="nucleotide sequence ID" value="NZ_LR792632.1"/>
</dbReference>
<dbReference type="GeneID" id="65883457"/>
<dbReference type="InterPro" id="IPR036606">
    <property type="entry name" value="EhaM-like_sf"/>
</dbReference>
<protein>
    <submittedName>
        <fullName evidence="1">Energy conserving hydrogenase Eha protein M</fullName>
    </submittedName>
</protein>
<evidence type="ECO:0000313" key="1">
    <source>
        <dbReference type="EMBL" id="CAB3288291.1"/>
    </source>
</evidence>
<dbReference type="KEGG" id="mesg:MLAUSG7_0653"/>
<organism evidence="1 2">
    <name type="scientific">Methanocaldococcus lauensis</name>
    <dbReference type="NCBI Taxonomy" id="2546128"/>
    <lineage>
        <taxon>Archaea</taxon>
        <taxon>Methanobacteriati</taxon>
        <taxon>Methanobacteriota</taxon>
        <taxon>Methanomada group</taxon>
        <taxon>Methanococci</taxon>
        <taxon>Methanococcales</taxon>
        <taxon>Methanocaldococcaceae</taxon>
        <taxon>Methanocaldococcus</taxon>
    </lineage>
</organism>
<proteinExistence type="predicted"/>
<accession>A0A8D6SVY7</accession>
<dbReference type="Gene3D" id="1.10.3070.10">
    <property type="entry name" value="EhaM-like"/>
    <property type="match status" value="1"/>
</dbReference>
<dbReference type="Proteomes" id="UP000679213">
    <property type="component" value="Chromosome I"/>
</dbReference>
<evidence type="ECO:0000313" key="2">
    <source>
        <dbReference type="Proteomes" id="UP000679213"/>
    </source>
</evidence>
<dbReference type="EMBL" id="LR792632">
    <property type="protein sequence ID" value="CAB3288291.1"/>
    <property type="molecule type" value="Genomic_DNA"/>
</dbReference>
<name>A0A8D6SVY7_9EURY</name>